<feature type="region of interest" description="Disordered" evidence="4">
    <location>
        <begin position="20"/>
        <end position="88"/>
    </location>
</feature>
<dbReference type="GO" id="GO:0016020">
    <property type="term" value="C:membrane"/>
    <property type="evidence" value="ECO:0007669"/>
    <property type="project" value="InterPro"/>
</dbReference>
<sequence length="342" mass="37399">MRARVLTALLAAAATLAACAPLPEPPPSSEQQTASSLQQAQNQAQEPAGPPLPAGSVIEDAGNVPPSAPETEEVVGSLRPDDAPPEERVPQIVDRGRLIVGIDQSQNLLSFRNPVTSQLEGFEVDLAREIARDIFGNSNAVDFRFIEAGERENALLNDTVDVVISTMSITQDRQEILEFSTPYMNADVRLLTVQGSGVRTYEDLTGETVCIAEGSTSLEHARLHAPESQLLLTRRWSDCLMALQQNQANAIISDNTVLSGMASQDPFTHLTGAAVGQEHYGVAIAKEAEERNTEGLVRQVNSTMERIRRDGTWWTMFDRWFGPYLTSLGPPDLQYREESTDE</sequence>
<dbReference type="Gene3D" id="3.40.190.10">
    <property type="entry name" value="Periplasmic binding protein-like II"/>
    <property type="match status" value="2"/>
</dbReference>
<comment type="similarity">
    <text evidence="1">Belongs to the bacterial solute-binding protein 3 family.</text>
</comment>
<dbReference type="PATRIC" id="fig|1224163.3.peg.2318"/>
<dbReference type="GO" id="GO:0030288">
    <property type="term" value="C:outer membrane-bounded periplasmic space"/>
    <property type="evidence" value="ECO:0007669"/>
    <property type="project" value="TreeGrafter"/>
</dbReference>
<dbReference type="SMART" id="SM00062">
    <property type="entry name" value="PBPb"/>
    <property type="match status" value="1"/>
</dbReference>
<dbReference type="CDD" id="cd13690">
    <property type="entry name" value="PBP2_GluB"/>
    <property type="match status" value="1"/>
</dbReference>
<evidence type="ECO:0000313" key="8">
    <source>
        <dbReference type="EMBL" id="AGS35770.1"/>
    </source>
</evidence>
<dbReference type="HOGENOM" id="CLU_019602_18_4_11"/>
<evidence type="ECO:0000256" key="1">
    <source>
        <dbReference type="ARBA" id="ARBA00010333"/>
    </source>
</evidence>
<feature type="domain" description="Ionotropic glutamate receptor C-terminal" evidence="7">
    <location>
        <begin position="97"/>
        <end position="323"/>
    </location>
</feature>
<protein>
    <submittedName>
        <fullName evidence="8">Amino acid ABC transporter glutamin-binding protein</fullName>
    </submittedName>
</protein>
<gene>
    <name evidence="8" type="ORF">B841_11490</name>
</gene>
<dbReference type="RefSeq" id="WP_020935702.1">
    <property type="nucleotide sequence ID" value="NC_021915.1"/>
</dbReference>
<evidence type="ECO:0000259" key="7">
    <source>
        <dbReference type="SMART" id="SM00079"/>
    </source>
</evidence>
<evidence type="ECO:0000256" key="5">
    <source>
        <dbReference type="SAM" id="SignalP"/>
    </source>
</evidence>
<dbReference type="PANTHER" id="PTHR30085">
    <property type="entry name" value="AMINO ACID ABC TRANSPORTER PERMEASE"/>
    <property type="match status" value="1"/>
</dbReference>
<dbReference type="InterPro" id="IPR001638">
    <property type="entry name" value="Solute-binding_3/MltF_N"/>
</dbReference>
<organism evidence="8 9">
    <name type="scientific">Corynebacterium maris DSM 45190</name>
    <dbReference type="NCBI Taxonomy" id="1224163"/>
    <lineage>
        <taxon>Bacteria</taxon>
        <taxon>Bacillati</taxon>
        <taxon>Actinomycetota</taxon>
        <taxon>Actinomycetes</taxon>
        <taxon>Mycobacteriales</taxon>
        <taxon>Corynebacteriaceae</taxon>
        <taxon>Corynebacterium</taxon>
    </lineage>
</organism>
<dbReference type="SMART" id="SM00079">
    <property type="entry name" value="PBPe"/>
    <property type="match status" value="1"/>
</dbReference>
<dbReference type="Proteomes" id="UP000015388">
    <property type="component" value="Chromosome"/>
</dbReference>
<feature type="domain" description="Solute-binding protein family 3/N-terminal" evidence="6">
    <location>
        <begin position="97"/>
        <end position="324"/>
    </location>
</feature>
<dbReference type="KEGG" id="cmd:B841_11490"/>
<feature type="compositionally biased region" description="Low complexity" evidence="4">
    <location>
        <begin position="29"/>
        <end position="47"/>
    </location>
</feature>
<evidence type="ECO:0000256" key="4">
    <source>
        <dbReference type="SAM" id="MobiDB-lite"/>
    </source>
</evidence>
<dbReference type="SUPFAM" id="SSF53850">
    <property type="entry name" value="Periplasmic binding protein-like II"/>
    <property type="match status" value="1"/>
</dbReference>
<dbReference type="Pfam" id="PF00497">
    <property type="entry name" value="SBP_bac_3"/>
    <property type="match status" value="1"/>
</dbReference>
<keyword evidence="3 5" id="KW-0732">Signal</keyword>
<dbReference type="STRING" id="1224163.B841_11490"/>
<accession>S5T560</accession>
<proteinExistence type="inferred from homology"/>
<dbReference type="eggNOG" id="COG0834">
    <property type="taxonomic scope" value="Bacteria"/>
</dbReference>
<feature type="signal peptide" evidence="5">
    <location>
        <begin position="1"/>
        <end position="20"/>
    </location>
</feature>
<dbReference type="OrthoDB" id="9807888at2"/>
<dbReference type="InterPro" id="IPR001320">
    <property type="entry name" value="Iontro_rcpt_C"/>
</dbReference>
<dbReference type="EMBL" id="CP003924">
    <property type="protein sequence ID" value="AGS35770.1"/>
    <property type="molecule type" value="Genomic_DNA"/>
</dbReference>
<feature type="compositionally biased region" description="Basic and acidic residues" evidence="4">
    <location>
        <begin position="79"/>
        <end position="88"/>
    </location>
</feature>
<dbReference type="GO" id="GO:0005576">
    <property type="term" value="C:extracellular region"/>
    <property type="evidence" value="ECO:0007669"/>
    <property type="project" value="TreeGrafter"/>
</dbReference>
<evidence type="ECO:0000256" key="3">
    <source>
        <dbReference type="ARBA" id="ARBA00022729"/>
    </source>
</evidence>
<feature type="chain" id="PRO_5004540449" evidence="5">
    <location>
        <begin position="21"/>
        <end position="342"/>
    </location>
</feature>
<evidence type="ECO:0000259" key="6">
    <source>
        <dbReference type="SMART" id="SM00062"/>
    </source>
</evidence>
<name>S5T560_9CORY</name>
<dbReference type="PROSITE" id="PS51257">
    <property type="entry name" value="PROKAR_LIPOPROTEIN"/>
    <property type="match status" value="1"/>
</dbReference>
<dbReference type="PANTHER" id="PTHR30085:SF6">
    <property type="entry name" value="ABC TRANSPORTER GLUTAMINE-BINDING PROTEIN GLNH"/>
    <property type="match status" value="1"/>
</dbReference>
<keyword evidence="2" id="KW-0813">Transport</keyword>
<dbReference type="GO" id="GO:0015276">
    <property type="term" value="F:ligand-gated monoatomic ion channel activity"/>
    <property type="evidence" value="ECO:0007669"/>
    <property type="project" value="InterPro"/>
</dbReference>
<dbReference type="GO" id="GO:0006865">
    <property type="term" value="P:amino acid transport"/>
    <property type="evidence" value="ECO:0007669"/>
    <property type="project" value="TreeGrafter"/>
</dbReference>
<evidence type="ECO:0000313" key="9">
    <source>
        <dbReference type="Proteomes" id="UP000015388"/>
    </source>
</evidence>
<dbReference type="InterPro" id="IPR051455">
    <property type="entry name" value="Bact_solute-bind_prot3"/>
</dbReference>
<reference evidence="8 9" key="1">
    <citation type="submission" date="2012-11" db="EMBL/GenBank/DDBJ databases">
        <title>The complete genome sequence of Corynebacterium maris Coryn-1 (=DSM 45190).</title>
        <authorList>
            <person name="Schaffert L."/>
            <person name="Albersmeier A."/>
            <person name="Kalinowski J."/>
            <person name="Ruckert C."/>
        </authorList>
    </citation>
    <scope>NUCLEOTIDE SEQUENCE [LARGE SCALE GENOMIC DNA]</scope>
    <source>
        <strain evidence="9">Coryn-1</strain>
    </source>
</reference>
<evidence type="ECO:0000256" key="2">
    <source>
        <dbReference type="ARBA" id="ARBA00022448"/>
    </source>
</evidence>
<dbReference type="AlphaFoldDB" id="S5T560"/>
<keyword evidence="9" id="KW-1185">Reference proteome</keyword>